<name>A0AAD6S558_9AGAR</name>
<sequence length="118" mass="12754">MSISLLRLLNADPATTGSDTRQHNNPDGLPGCPQPTPYVGLAVLGLDFQSSLPDFQYSTEDNDLNRCDVEHPHNLSHHALDRSDPAKKKLTLDLRGASTGIGGTWSTHTTCLTMRSTA</sequence>
<comment type="caution">
    <text evidence="2">The sequence shown here is derived from an EMBL/GenBank/DDBJ whole genome shotgun (WGS) entry which is preliminary data.</text>
</comment>
<reference evidence="2" key="1">
    <citation type="submission" date="2023-03" db="EMBL/GenBank/DDBJ databases">
        <title>Massive genome expansion in bonnet fungi (Mycena s.s.) driven by repeated elements and novel gene families across ecological guilds.</title>
        <authorList>
            <consortium name="Lawrence Berkeley National Laboratory"/>
            <person name="Harder C.B."/>
            <person name="Miyauchi S."/>
            <person name="Viragh M."/>
            <person name="Kuo A."/>
            <person name="Thoen E."/>
            <person name="Andreopoulos B."/>
            <person name="Lu D."/>
            <person name="Skrede I."/>
            <person name="Drula E."/>
            <person name="Henrissat B."/>
            <person name="Morin E."/>
            <person name="Kohler A."/>
            <person name="Barry K."/>
            <person name="LaButti K."/>
            <person name="Morin E."/>
            <person name="Salamov A."/>
            <person name="Lipzen A."/>
            <person name="Mereny Z."/>
            <person name="Hegedus B."/>
            <person name="Baldrian P."/>
            <person name="Stursova M."/>
            <person name="Weitz H."/>
            <person name="Taylor A."/>
            <person name="Grigoriev I.V."/>
            <person name="Nagy L.G."/>
            <person name="Martin F."/>
            <person name="Kauserud H."/>
        </authorList>
    </citation>
    <scope>NUCLEOTIDE SEQUENCE</scope>
    <source>
        <strain evidence="2">CBHHK200</strain>
    </source>
</reference>
<gene>
    <name evidence="2" type="ORF">C8F04DRAFT_1274649</name>
</gene>
<proteinExistence type="predicted"/>
<dbReference type="AlphaFoldDB" id="A0AAD6S558"/>
<evidence type="ECO:0000256" key="1">
    <source>
        <dbReference type="SAM" id="MobiDB-lite"/>
    </source>
</evidence>
<protein>
    <submittedName>
        <fullName evidence="2">Uncharacterized protein</fullName>
    </submittedName>
</protein>
<organism evidence="2 3">
    <name type="scientific">Mycena alexandri</name>
    <dbReference type="NCBI Taxonomy" id="1745969"/>
    <lineage>
        <taxon>Eukaryota</taxon>
        <taxon>Fungi</taxon>
        <taxon>Dikarya</taxon>
        <taxon>Basidiomycota</taxon>
        <taxon>Agaricomycotina</taxon>
        <taxon>Agaricomycetes</taxon>
        <taxon>Agaricomycetidae</taxon>
        <taxon>Agaricales</taxon>
        <taxon>Marasmiineae</taxon>
        <taxon>Mycenaceae</taxon>
        <taxon>Mycena</taxon>
    </lineage>
</organism>
<evidence type="ECO:0000313" key="3">
    <source>
        <dbReference type="Proteomes" id="UP001218188"/>
    </source>
</evidence>
<accession>A0AAD6S558</accession>
<dbReference type="Proteomes" id="UP001218188">
    <property type="component" value="Unassembled WGS sequence"/>
</dbReference>
<keyword evidence="3" id="KW-1185">Reference proteome</keyword>
<feature type="region of interest" description="Disordered" evidence="1">
    <location>
        <begin position="10"/>
        <end position="34"/>
    </location>
</feature>
<feature type="compositionally biased region" description="Polar residues" evidence="1">
    <location>
        <begin position="13"/>
        <end position="25"/>
    </location>
</feature>
<evidence type="ECO:0000313" key="2">
    <source>
        <dbReference type="EMBL" id="KAJ7020732.1"/>
    </source>
</evidence>
<dbReference type="EMBL" id="JARJCM010000253">
    <property type="protein sequence ID" value="KAJ7020732.1"/>
    <property type="molecule type" value="Genomic_DNA"/>
</dbReference>